<dbReference type="AlphaFoldDB" id="B7ZYW9"/>
<feature type="region of interest" description="Disordered" evidence="1">
    <location>
        <begin position="300"/>
        <end position="324"/>
    </location>
</feature>
<feature type="region of interest" description="Disordered" evidence="1">
    <location>
        <begin position="182"/>
        <end position="247"/>
    </location>
</feature>
<organism evidence="2">
    <name type="scientific">Zea mays</name>
    <name type="common">Maize</name>
    <dbReference type="NCBI Taxonomy" id="4577"/>
    <lineage>
        <taxon>Eukaryota</taxon>
        <taxon>Viridiplantae</taxon>
        <taxon>Streptophyta</taxon>
        <taxon>Embryophyta</taxon>
        <taxon>Tracheophyta</taxon>
        <taxon>Spermatophyta</taxon>
        <taxon>Magnoliopsida</taxon>
        <taxon>Liliopsida</taxon>
        <taxon>Poales</taxon>
        <taxon>Poaceae</taxon>
        <taxon>PACMAD clade</taxon>
        <taxon>Panicoideae</taxon>
        <taxon>Andropogonodae</taxon>
        <taxon>Andropogoneae</taxon>
        <taxon>Tripsacinae</taxon>
        <taxon>Zea</taxon>
    </lineage>
</organism>
<feature type="compositionally biased region" description="Basic and acidic residues" evidence="1">
    <location>
        <begin position="449"/>
        <end position="464"/>
    </location>
</feature>
<feature type="region of interest" description="Disordered" evidence="1">
    <location>
        <begin position="433"/>
        <end position="464"/>
    </location>
</feature>
<feature type="compositionally biased region" description="Basic and acidic residues" evidence="1">
    <location>
        <begin position="100"/>
        <end position="111"/>
    </location>
</feature>
<feature type="region of interest" description="Disordered" evidence="1">
    <location>
        <begin position="84"/>
        <end position="111"/>
    </location>
</feature>
<reference evidence="2" key="2">
    <citation type="submission" date="2012-06" db="EMBL/GenBank/DDBJ databases">
        <authorList>
            <person name="Yu Y."/>
            <person name="Currie J."/>
            <person name="Lomeli R."/>
            <person name="Angelova A."/>
            <person name="Collura K."/>
            <person name="Wissotski M."/>
            <person name="Campos D."/>
            <person name="Kudrna D."/>
            <person name="Golser W."/>
            <person name="Ashely E."/>
            <person name="Descour A."/>
            <person name="Fernandes J."/>
            <person name="Soderlund C."/>
            <person name="Walbot V."/>
        </authorList>
    </citation>
    <scope>NUCLEOTIDE SEQUENCE</scope>
    <source>
        <strain evidence="2">B73</strain>
    </source>
</reference>
<name>B7ZYW9_MAIZE</name>
<feature type="compositionally biased region" description="Basic residues" evidence="1">
    <location>
        <begin position="301"/>
        <end position="312"/>
    </location>
</feature>
<feature type="compositionally biased region" description="Low complexity" evidence="1">
    <location>
        <begin position="237"/>
        <end position="247"/>
    </location>
</feature>
<evidence type="ECO:0000313" key="2">
    <source>
        <dbReference type="EMBL" id="ACL53118.1"/>
    </source>
</evidence>
<proteinExistence type="evidence at transcript level"/>
<protein>
    <submittedName>
        <fullName evidence="2">Uncharacterized protein</fullName>
    </submittedName>
</protein>
<accession>B7ZYW9</accession>
<evidence type="ECO:0000256" key="1">
    <source>
        <dbReference type="SAM" id="MobiDB-lite"/>
    </source>
</evidence>
<feature type="compositionally biased region" description="Basic and acidic residues" evidence="1">
    <location>
        <begin position="187"/>
        <end position="208"/>
    </location>
</feature>
<feature type="compositionally biased region" description="Basic residues" evidence="1">
    <location>
        <begin position="87"/>
        <end position="99"/>
    </location>
</feature>
<dbReference type="EMBL" id="BT054511">
    <property type="protein sequence ID" value="ACL53118.1"/>
    <property type="molecule type" value="mRNA"/>
</dbReference>
<sequence length="464" mass="49892">MNPIYAHIYICTTIASSKSAALGRSERQRLLPDVVEDVHVLLLVVPERAHRAVRLVPHGQAPHAGPRDHVAVRGEHHVGAVEVERHARQHGRRRRRRGRQREAQVEPRGVRPVDRWQRRDQGLYRGADLLVRRVGQRGDGRAGVDDEAARAVGLEGECAGRDGQRLRAQGYARQVEVVVGAHGRPGRASDERRGADAGAVERRRRAEEEGAGAVGVLERRQAVGEPAGAELRDERQAAPAQPHQPRRAVPVAAAGVAAAEGDAGDAGLVGGGRAEGEGLGALHARRPPGAVRLVVHAGAPGRRRGPRQRPRAHAQGAVAREHAERGRARWVVQRRRLLEALGAAGRALRPDEVAARVGDGRVRQRRRADGQRHEVLPAVGQVLAGARGHRGAPVGLRELAVAVAAERSGPLPVHVAAQRVAHELGRGGVRVGVDAREPNADAGGTGRKRCADHQEDEHGERRHL</sequence>
<reference evidence="2" key="1">
    <citation type="journal article" date="2009" name="PLoS Genet.">
        <title>Sequencing, mapping, and analysis of 27,455 maize full-length cDNAs.</title>
        <authorList>
            <person name="Soderlund C."/>
            <person name="Descour A."/>
            <person name="Kudrna D."/>
            <person name="Bomhoff M."/>
            <person name="Boyd L."/>
            <person name="Currie J."/>
            <person name="Angelova A."/>
            <person name="Collura K."/>
            <person name="Wissotski M."/>
            <person name="Ashley E."/>
            <person name="Morrow D."/>
            <person name="Fernandes J."/>
            <person name="Walbot V."/>
            <person name="Yu Y."/>
        </authorList>
    </citation>
    <scope>NUCLEOTIDE SEQUENCE</scope>
    <source>
        <strain evidence="2">B73</strain>
    </source>
</reference>